<dbReference type="InterPro" id="IPR051599">
    <property type="entry name" value="Cell_Envelope_Assoc"/>
</dbReference>
<dbReference type="PANTHER" id="PTHR30336:SF4">
    <property type="entry name" value="ENVELOPE BIOGENESIS FACTOR ELYC"/>
    <property type="match status" value="1"/>
</dbReference>
<dbReference type="InterPro" id="IPR014729">
    <property type="entry name" value="Rossmann-like_a/b/a_fold"/>
</dbReference>
<keyword evidence="4" id="KW-1185">Reference proteome</keyword>
<dbReference type="RefSeq" id="WP_245195489.1">
    <property type="nucleotide sequence ID" value="NZ_CP072611.1"/>
</dbReference>
<evidence type="ECO:0000313" key="3">
    <source>
        <dbReference type="EMBL" id="MFD2239030.1"/>
    </source>
</evidence>
<dbReference type="Proteomes" id="UP001597371">
    <property type="component" value="Unassembled WGS sequence"/>
</dbReference>
<protein>
    <submittedName>
        <fullName evidence="3">YdcF family protein</fullName>
    </submittedName>
</protein>
<dbReference type="Gene3D" id="3.40.50.620">
    <property type="entry name" value="HUPs"/>
    <property type="match status" value="1"/>
</dbReference>
<accession>A0ABW5CNX5</accession>
<feature type="domain" description="DUF218" evidence="2">
    <location>
        <begin position="86"/>
        <end position="252"/>
    </location>
</feature>
<dbReference type="InterPro" id="IPR003848">
    <property type="entry name" value="DUF218"/>
</dbReference>
<comment type="caution">
    <text evidence="3">The sequence shown here is derived from an EMBL/GenBank/DDBJ whole genome shotgun (WGS) entry which is preliminary data.</text>
</comment>
<sequence length="269" mass="29401">MEGVVSMFFVLSKLLWFLVQPLVVILLILAAGLLASAFSFTRLGLALSGCALAMLAIVILSPLGLLMMGALENRVPRPELPQNVAGIIVLGGSIDTRIARTREEPEMNDAGDRLTATMALARRYPQARVVFTGGSAAVFEDDIPESGPAGEIFLSLGLAPERLMLEEESRNTYENAVFTRRIVEPQPGEVWLLVTSAFHMPRSIGCFRQAGFDVVPFPVDYRTPAGSAIWRPSAASIRNVEKVHFAIREYIGLFAYWMTGRTDALFPSA</sequence>
<reference evidence="4" key="1">
    <citation type="journal article" date="2019" name="Int. J. Syst. Evol. Microbiol.">
        <title>The Global Catalogue of Microorganisms (GCM) 10K type strain sequencing project: providing services to taxonomists for standard genome sequencing and annotation.</title>
        <authorList>
            <consortium name="The Broad Institute Genomics Platform"/>
            <consortium name="The Broad Institute Genome Sequencing Center for Infectious Disease"/>
            <person name="Wu L."/>
            <person name="Ma J."/>
        </authorList>
    </citation>
    <scope>NUCLEOTIDE SEQUENCE [LARGE SCALE GENOMIC DNA]</scope>
    <source>
        <strain evidence="4">ZS-35-S2</strain>
    </source>
</reference>
<proteinExistence type="predicted"/>
<dbReference type="Pfam" id="PF02698">
    <property type="entry name" value="DUF218"/>
    <property type="match status" value="1"/>
</dbReference>
<feature type="transmembrane region" description="Helical" evidence="1">
    <location>
        <begin position="14"/>
        <end position="38"/>
    </location>
</feature>
<keyword evidence="1" id="KW-0472">Membrane</keyword>
<feature type="transmembrane region" description="Helical" evidence="1">
    <location>
        <begin position="45"/>
        <end position="71"/>
    </location>
</feature>
<keyword evidence="1" id="KW-0812">Transmembrane</keyword>
<organism evidence="3 4">
    <name type="scientific">Aureimonas populi</name>
    <dbReference type="NCBI Taxonomy" id="1701758"/>
    <lineage>
        <taxon>Bacteria</taxon>
        <taxon>Pseudomonadati</taxon>
        <taxon>Pseudomonadota</taxon>
        <taxon>Alphaproteobacteria</taxon>
        <taxon>Hyphomicrobiales</taxon>
        <taxon>Aurantimonadaceae</taxon>
        <taxon>Aureimonas</taxon>
    </lineage>
</organism>
<gene>
    <name evidence="3" type="ORF">ACFSKQ_16375</name>
</gene>
<evidence type="ECO:0000256" key="1">
    <source>
        <dbReference type="SAM" id="Phobius"/>
    </source>
</evidence>
<name>A0ABW5CNX5_9HYPH</name>
<keyword evidence="1" id="KW-1133">Transmembrane helix</keyword>
<dbReference type="CDD" id="cd06259">
    <property type="entry name" value="YdcF-like"/>
    <property type="match status" value="1"/>
</dbReference>
<dbReference type="PANTHER" id="PTHR30336">
    <property type="entry name" value="INNER MEMBRANE PROTEIN, PROBABLE PERMEASE"/>
    <property type="match status" value="1"/>
</dbReference>
<dbReference type="EMBL" id="JBHUIJ010000023">
    <property type="protein sequence ID" value="MFD2239030.1"/>
    <property type="molecule type" value="Genomic_DNA"/>
</dbReference>
<evidence type="ECO:0000313" key="4">
    <source>
        <dbReference type="Proteomes" id="UP001597371"/>
    </source>
</evidence>
<evidence type="ECO:0000259" key="2">
    <source>
        <dbReference type="Pfam" id="PF02698"/>
    </source>
</evidence>